<feature type="domain" description="Citrate transporter-like" evidence="7">
    <location>
        <begin position="15"/>
        <end position="429"/>
    </location>
</feature>
<dbReference type="EMBL" id="CP104377">
    <property type="protein sequence ID" value="UXC17419.1"/>
    <property type="molecule type" value="Genomic_DNA"/>
</dbReference>
<evidence type="ECO:0000256" key="6">
    <source>
        <dbReference type="SAM" id="Phobius"/>
    </source>
</evidence>
<reference evidence="8" key="1">
    <citation type="submission" date="2022-09" db="EMBL/GenBank/DDBJ databases">
        <title>Bacterial diversity in gut of crayfish and pufferfish.</title>
        <authorList>
            <person name="Huang Y."/>
        </authorList>
    </citation>
    <scope>NUCLEOTIDE SEQUENCE</scope>
    <source>
        <strain evidence="8">PR12</strain>
    </source>
</reference>
<dbReference type="InterPro" id="IPR003474">
    <property type="entry name" value="Glcn_transporter"/>
</dbReference>
<feature type="transmembrane region" description="Helical" evidence="6">
    <location>
        <begin position="462"/>
        <end position="481"/>
    </location>
</feature>
<evidence type="ECO:0000256" key="5">
    <source>
        <dbReference type="ARBA" id="ARBA00023136"/>
    </source>
</evidence>
<sequence>MLTLIGLAIVVVIVALLLSEKVSPVISMVLVPLAGALIAGFSTSEITGFYRHGISSVVQVVTMFIFAILFFGVMNDVGLFDPLIRAMVRITRGNVIAVAVGTVLISAIAQLDGAGASTFLLVVPPLLPLYQRLKMSPYLLFLLLASSAGVVNMLPWGGPVGRVATVLEMDAVALWRELVVVQGLGLALLLVLAVFLGLREQRRIRRQALKAELAQAMPAAVSGSASAAASASVATSAPASAHPSHVDELAAALQPHAATELAMQAAAAKAADEARAQLLRPRLRWVNALVFLLTLAVLVMGVFPPGYTFMIALCVALVINYPQPKVQIERINAHAGGAIMMASIILAAGTFLGILKESGMLNSIARALVDVLPAVLLPYMHLVIGAIGIPLELVLSTDAYYFALFPVVEQITSQAGVPSTSAAYAMIIGSIVGTFVSPFSPALWMGLGLAKLSMGQHIRYSFFWIWGLSLSLLVLTWMLGII</sequence>
<evidence type="ECO:0000256" key="2">
    <source>
        <dbReference type="ARBA" id="ARBA00022448"/>
    </source>
</evidence>
<feature type="transmembrane region" description="Helical" evidence="6">
    <location>
        <begin position="422"/>
        <end position="450"/>
    </location>
</feature>
<keyword evidence="2" id="KW-0813">Transport</keyword>
<comment type="subcellular location">
    <subcellularLocation>
        <location evidence="1">Membrane</location>
        <topology evidence="1">Multi-pass membrane protein</topology>
    </subcellularLocation>
</comment>
<feature type="transmembrane region" description="Helical" evidence="6">
    <location>
        <begin position="178"/>
        <end position="198"/>
    </location>
</feature>
<dbReference type="InterPro" id="IPR004680">
    <property type="entry name" value="Cit_transptr-like_dom"/>
</dbReference>
<evidence type="ECO:0000313" key="8">
    <source>
        <dbReference type="EMBL" id="UXC17419.1"/>
    </source>
</evidence>
<feature type="transmembrane region" description="Helical" evidence="6">
    <location>
        <begin position="367"/>
        <end position="391"/>
    </location>
</feature>
<keyword evidence="3 6" id="KW-0812">Transmembrane</keyword>
<keyword evidence="4 6" id="KW-1133">Transmembrane helix</keyword>
<keyword evidence="5 6" id="KW-0472">Membrane</keyword>
<feature type="transmembrane region" description="Helical" evidence="6">
    <location>
        <begin position="57"/>
        <end position="75"/>
    </location>
</feature>
<feature type="transmembrane region" description="Helical" evidence="6">
    <location>
        <begin position="29"/>
        <end position="50"/>
    </location>
</feature>
<dbReference type="RefSeq" id="WP_260718613.1">
    <property type="nucleotide sequence ID" value="NZ_CP104377.1"/>
</dbReference>
<feature type="transmembrane region" description="Helical" evidence="6">
    <location>
        <begin position="138"/>
        <end position="158"/>
    </location>
</feature>
<evidence type="ECO:0000313" key="9">
    <source>
        <dbReference type="Proteomes" id="UP001058290"/>
    </source>
</evidence>
<dbReference type="PANTHER" id="PTHR30354">
    <property type="entry name" value="GNT FAMILY GLUCONATE TRANSPORTER"/>
    <property type="match status" value="1"/>
</dbReference>
<organism evidence="8 9">
    <name type="scientific">Comamonas squillarum</name>
    <dbReference type="NCBI Taxonomy" id="2977320"/>
    <lineage>
        <taxon>Bacteria</taxon>
        <taxon>Pseudomonadati</taxon>
        <taxon>Pseudomonadota</taxon>
        <taxon>Betaproteobacteria</taxon>
        <taxon>Burkholderiales</taxon>
        <taxon>Comamonadaceae</taxon>
        <taxon>Comamonas</taxon>
    </lineage>
</organism>
<keyword evidence="9" id="KW-1185">Reference proteome</keyword>
<feature type="transmembrane region" description="Helical" evidence="6">
    <location>
        <begin position="331"/>
        <end position="355"/>
    </location>
</feature>
<evidence type="ECO:0000256" key="3">
    <source>
        <dbReference type="ARBA" id="ARBA00022692"/>
    </source>
</evidence>
<feature type="transmembrane region" description="Helical" evidence="6">
    <location>
        <begin position="289"/>
        <end position="319"/>
    </location>
</feature>
<dbReference type="Pfam" id="PF03600">
    <property type="entry name" value="CitMHS"/>
    <property type="match status" value="1"/>
</dbReference>
<evidence type="ECO:0000259" key="7">
    <source>
        <dbReference type="Pfam" id="PF03600"/>
    </source>
</evidence>
<evidence type="ECO:0000256" key="4">
    <source>
        <dbReference type="ARBA" id="ARBA00022989"/>
    </source>
</evidence>
<gene>
    <name evidence="8" type="ORF">N4T19_17155</name>
</gene>
<proteinExistence type="predicted"/>
<protein>
    <submittedName>
        <fullName evidence="8">SLC13 family permease</fullName>
    </submittedName>
</protein>
<feature type="transmembrane region" description="Helical" evidence="6">
    <location>
        <begin position="95"/>
        <end position="126"/>
    </location>
</feature>
<dbReference type="PANTHER" id="PTHR30354:SF26">
    <property type="entry name" value="TRANSPORTER, PUTATIVE-RELATED"/>
    <property type="match status" value="1"/>
</dbReference>
<name>A0ABY5ZUR6_9BURK</name>
<accession>A0ABY5ZUR6</accession>
<evidence type="ECO:0000256" key="1">
    <source>
        <dbReference type="ARBA" id="ARBA00004141"/>
    </source>
</evidence>
<dbReference type="Proteomes" id="UP001058290">
    <property type="component" value="Chromosome"/>
</dbReference>